<evidence type="ECO:0000256" key="1">
    <source>
        <dbReference type="SAM" id="Coils"/>
    </source>
</evidence>
<dbReference type="Proteomes" id="UP000799779">
    <property type="component" value="Unassembled WGS sequence"/>
</dbReference>
<feature type="region of interest" description="Disordered" evidence="2">
    <location>
        <begin position="243"/>
        <end position="306"/>
    </location>
</feature>
<keyword evidence="4" id="KW-1185">Reference proteome</keyword>
<feature type="coiled-coil region" evidence="1">
    <location>
        <begin position="117"/>
        <end position="144"/>
    </location>
</feature>
<gene>
    <name evidence="3" type="ORF">P154DRAFT_609525</name>
</gene>
<reference evidence="3" key="1">
    <citation type="journal article" date="2020" name="Stud. Mycol.">
        <title>101 Dothideomycetes genomes: a test case for predicting lifestyles and emergence of pathogens.</title>
        <authorList>
            <person name="Haridas S."/>
            <person name="Albert R."/>
            <person name="Binder M."/>
            <person name="Bloem J."/>
            <person name="Labutti K."/>
            <person name="Salamov A."/>
            <person name="Andreopoulos B."/>
            <person name="Baker S."/>
            <person name="Barry K."/>
            <person name="Bills G."/>
            <person name="Bluhm B."/>
            <person name="Cannon C."/>
            <person name="Castanera R."/>
            <person name="Culley D."/>
            <person name="Daum C."/>
            <person name="Ezra D."/>
            <person name="Gonzalez J."/>
            <person name="Henrissat B."/>
            <person name="Kuo A."/>
            <person name="Liang C."/>
            <person name="Lipzen A."/>
            <person name="Lutzoni F."/>
            <person name="Magnuson J."/>
            <person name="Mondo S."/>
            <person name="Nolan M."/>
            <person name="Ohm R."/>
            <person name="Pangilinan J."/>
            <person name="Park H.-J."/>
            <person name="Ramirez L."/>
            <person name="Alfaro M."/>
            <person name="Sun H."/>
            <person name="Tritt A."/>
            <person name="Yoshinaga Y."/>
            <person name="Zwiers L.-H."/>
            <person name="Turgeon B."/>
            <person name="Goodwin S."/>
            <person name="Spatafora J."/>
            <person name="Crous P."/>
            <person name="Grigoriev I."/>
        </authorList>
    </citation>
    <scope>NUCLEOTIDE SEQUENCE</scope>
    <source>
        <strain evidence="3">CBS 123094</strain>
    </source>
</reference>
<dbReference type="EMBL" id="ML977630">
    <property type="protein sequence ID" value="KAF1996026.1"/>
    <property type="molecule type" value="Genomic_DNA"/>
</dbReference>
<feature type="region of interest" description="Disordered" evidence="2">
    <location>
        <begin position="179"/>
        <end position="208"/>
    </location>
</feature>
<accession>A0A6A5WEE8</accession>
<feature type="coiled-coil region" evidence="1">
    <location>
        <begin position="10"/>
        <end position="44"/>
    </location>
</feature>
<name>A0A6A5WEE8_9PLEO</name>
<sequence length="306" mass="34855">MELPTPTGNELSLARQLAEAESTLANLTSENTRLELEVLDFKMQKDAQQKARCALLNDFLDKVQMKFQGNYNPQFQVQDKIDRLQKQNNILVAGNDDLLELLNNDQESLYRRMIAEFDKLLQELSAKNNLIKNIEEERSAWTKKMVDVTDIFVKENAEAWGACHLLTQQLLAMVEKCETQDGPPDNSTTNFKGIEENGSEDLPDNIYSREDTFDSNNEFFTLSTPQDSVITSTDENITLVSRRRRRNHVHHPSPATRSRLSRASKHPQAATPVIPTPNSSAMSRNLVIRTRRLDRDTPGHDAMDID</sequence>
<feature type="compositionally biased region" description="Basic and acidic residues" evidence="2">
    <location>
        <begin position="291"/>
        <end position="306"/>
    </location>
</feature>
<evidence type="ECO:0000313" key="4">
    <source>
        <dbReference type="Proteomes" id="UP000799779"/>
    </source>
</evidence>
<proteinExistence type="predicted"/>
<organism evidence="3 4">
    <name type="scientific">Amniculicola lignicola CBS 123094</name>
    <dbReference type="NCBI Taxonomy" id="1392246"/>
    <lineage>
        <taxon>Eukaryota</taxon>
        <taxon>Fungi</taxon>
        <taxon>Dikarya</taxon>
        <taxon>Ascomycota</taxon>
        <taxon>Pezizomycotina</taxon>
        <taxon>Dothideomycetes</taxon>
        <taxon>Pleosporomycetidae</taxon>
        <taxon>Pleosporales</taxon>
        <taxon>Amniculicolaceae</taxon>
        <taxon>Amniculicola</taxon>
    </lineage>
</organism>
<keyword evidence="1" id="KW-0175">Coiled coil</keyword>
<dbReference type="AlphaFoldDB" id="A0A6A5WEE8"/>
<evidence type="ECO:0000313" key="3">
    <source>
        <dbReference type="EMBL" id="KAF1996026.1"/>
    </source>
</evidence>
<protein>
    <submittedName>
        <fullName evidence="3">Uncharacterized protein</fullName>
    </submittedName>
</protein>
<evidence type="ECO:0000256" key="2">
    <source>
        <dbReference type="SAM" id="MobiDB-lite"/>
    </source>
</evidence>